<protein>
    <submittedName>
        <fullName evidence="2">Uncharacterized protein</fullName>
    </submittedName>
</protein>
<dbReference type="AlphaFoldDB" id="A0A9Q8L4W2"/>
<evidence type="ECO:0000313" key="3">
    <source>
        <dbReference type="Proteomes" id="UP000756132"/>
    </source>
</evidence>
<feature type="compositionally biased region" description="Low complexity" evidence="1">
    <location>
        <begin position="71"/>
        <end position="81"/>
    </location>
</feature>
<keyword evidence="3" id="KW-1185">Reference proteome</keyword>
<dbReference type="RefSeq" id="XP_047755278.1">
    <property type="nucleotide sequence ID" value="XM_047900013.1"/>
</dbReference>
<evidence type="ECO:0000256" key="1">
    <source>
        <dbReference type="SAM" id="MobiDB-lite"/>
    </source>
</evidence>
<reference evidence="2" key="2">
    <citation type="journal article" date="2022" name="Microb. Genom.">
        <title>A chromosome-scale genome assembly of the tomato pathogen Cladosporium fulvum reveals a compartmentalized genome architecture and the presence of a dispensable chromosome.</title>
        <authorList>
            <person name="Zaccaron A.Z."/>
            <person name="Chen L.H."/>
            <person name="Samaras A."/>
            <person name="Stergiopoulos I."/>
        </authorList>
    </citation>
    <scope>NUCLEOTIDE SEQUENCE</scope>
    <source>
        <strain evidence="2">Race5_Kim</strain>
    </source>
</reference>
<sequence length="559" mass="60969">MQQVNQLRSNRTSRQVHATSARFNMGFTAINTTRAGGDTASTASGERGNQDAASPATIASEYLGRGQAEATAAPVAATSKKVGTKGKKRAATTTGTTQKKRRKSSNVDDGLQVIKARPPNEPNESTNPSKPLATVITTGSMPKKKLSAVTKKRKDDSQYVGGDLAEDLPSKAKPVSLCAQTTSMDTLDSTSARTSIDSVKANAGQSITVYQDPSSSISHQSNVEHSQPLLHDATNVQANAKRNQNPIGSKTDRIQAATTDAAVDAASTAMRRSARAKPSVNYVDQDGFITIEDTESSDDGLAQRRSTTTRRRTRSSEKIGADDGFGEIDDDDILESAMTIDDAIVNRPATPPPRGRKQNMRDVDEHEDYGGALLTTDDLKLLAQIKTKHTSKEPTTKPIVRNPVPPPIFDRSPLFGASNTTLLRTCFRVGEALNTGSQAVRANENVIIELYARITSSWRDTPPGRKQHFVFKDLYHDKPPYLEGVFELWDQAQLWDLDSKPFLKAEEKSGMMCRAIARMRREGMKWKLEVLSVWEANWEDVDFVAGVCNGDVTKDGDEE</sequence>
<name>A0A9Q8L4W2_PASFU</name>
<feature type="region of interest" description="Disordered" evidence="1">
    <location>
        <begin position="1"/>
        <end position="20"/>
    </location>
</feature>
<evidence type="ECO:0000313" key="2">
    <source>
        <dbReference type="EMBL" id="UJO10912.1"/>
    </source>
</evidence>
<dbReference type="KEGG" id="ffu:CLAFUR5_00865"/>
<reference evidence="2" key="1">
    <citation type="submission" date="2021-12" db="EMBL/GenBank/DDBJ databases">
        <authorList>
            <person name="Zaccaron A."/>
            <person name="Stergiopoulos I."/>
        </authorList>
    </citation>
    <scope>NUCLEOTIDE SEQUENCE</scope>
    <source>
        <strain evidence="2">Race5_Kim</strain>
    </source>
</reference>
<dbReference type="OrthoDB" id="5397183at2759"/>
<dbReference type="GeneID" id="71980743"/>
<feature type="region of interest" description="Disordered" evidence="1">
    <location>
        <begin position="71"/>
        <end position="165"/>
    </location>
</feature>
<feature type="compositionally biased region" description="Polar residues" evidence="1">
    <location>
        <begin position="34"/>
        <end position="44"/>
    </location>
</feature>
<dbReference type="Proteomes" id="UP000756132">
    <property type="component" value="Chromosome 1"/>
</dbReference>
<proteinExistence type="predicted"/>
<feature type="region of interest" description="Disordered" evidence="1">
    <location>
        <begin position="295"/>
        <end position="327"/>
    </location>
</feature>
<organism evidence="2 3">
    <name type="scientific">Passalora fulva</name>
    <name type="common">Tomato leaf mold</name>
    <name type="synonym">Cladosporium fulvum</name>
    <dbReference type="NCBI Taxonomy" id="5499"/>
    <lineage>
        <taxon>Eukaryota</taxon>
        <taxon>Fungi</taxon>
        <taxon>Dikarya</taxon>
        <taxon>Ascomycota</taxon>
        <taxon>Pezizomycotina</taxon>
        <taxon>Dothideomycetes</taxon>
        <taxon>Dothideomycetidae</taxon>
        <taxon>Mycosphaerellales</taxon>
        <taxon>Mycosphaerellaceae</taxon>
        <taxon>Fulvia</taxon>
    </lineage>
</organism>
<dbReference type="EMBL" id="CP090163">
    <property type="protein sequence ID" value="UJO10912.1"/>
    <property type="molecule type" value="Genomic_DNA"/>
</dbReference>
<feature type="compositionally biased region" description="Basic residues" evidence="1">
    <location>
        <begin position="142"/>
        <end position="152"/>
    </location>
</feature>
<gene>
    <name evidence="2" type="ORF">CLAFUR5_00865</name>
</gene>
<feature type="region of interest" description="Disordered" evidence="1">
    <location>
        <begin position="34"/>
        <end position="54"/>
    </location>
</feature>
<feature type="compositionally biased region" description="Low complexity" evidence="1">
    <location>
        <begin position="122"/>
        <end position="131"/>
    </location>
</feature>
<accession>A0A9Q8L4W2</accession>